<feature type="region of interest" description="Disordered" evidence="1">
    <location>
        <begin position="1"/>
        <end position="111"/>
    </location>
</feature>
<name>A0A368GAI1_ANCCA</name>
<feature type="region of interest" description="Disordered" evidence="1">
    <location>
        <begin position="155"/>
        <end position="182"/>
    </location>
</feature>
<feature type="region of interest" description="Disordered" evidence="1">
    <location>
        <begin position="290"/>
        <end position="317"/>
    </location>
</feature>
<feature type="compositionally biased region" description="Basic and acidic residues" evidence="1">
    <location>
        <begin position="238"/>
        <end position="269"/>
    </location>
</feature>
<feature type="region of interest" description="Disordered" evidence="1">
    <location>
        <begin position="230"/>
        <end position="274"/>
    </location>
</feature>
<organism evidence="2 3">
    <name type="scientific">Ancylostoma caninum</name>
    <name type="common">Dog hookworm</name>
    <dbReference type="NCBI Taxonomy" id="29170"/>
    <lineage>
        <taxon>Eukaryota</taxon>
        <taxon>Metazoa</taxon>
        <taxon>Ecdysozoa</taxon>
        <taxon>Nematoda</taxon>
        <taxon>Chromadorea</taxon>
        <taxon>Rhabditida</taxon>
        <taxon>Rhabditina</taxon>
        <taxon>Rhabditomorpha</taxon>
        <taxon>Strongyloidea</taxon>
        <taxon>Ancylostomatidae</taxon>
        <taxon>Ancylostomatinae</taxon>
        <taxon>Ancylostoma</taxon>
    </lineage>
</organism>
<reference evidence="2 3" key="1">
    <citation type="submission" date="2014-10" db="EMBL/GenBank/DDBJ databases">
        <title>Draft genome of the hookworm Ancylostoma caninum.</title>
        <authorList>
            <person name="Mitreva M."/>
        </authorList>
    </citation>
    <scope>NUCLEOTIDE SEQUENCE [LARGE SCALE GENOMIC DNA]</scope>
    <source>
        <strain evidence="2 3">Baltimore</strain>
    </source>
</reference>
<dbReference type="OrthoDB" id="365640at2759"/>
<feature type="non-terminal residue" evidence="2">
    <location>
        <position position="317"/>
    </location>
</feature>
<feature type="compositionally biased region" description="Polar residues" evidence="1">
    <location>
        <begin position="1"/>
        <end position="13"/>
    </location>
</feature>
<dbReference type="Proteomes" id="UP000252519">
    <property type="component" value="Unassembled WGS sequence"/>
</dbReference>
<proteinExistence type="predicted"/>
<dbReference type="AlphaFoldDB" id="A0A368GAI1"/>
<comment type="caution">
    <text evidence="2">The sequence shown here is derived from an EMBL/GenBank/DDBJ whole genome shotgun (WGS) entry which is preliminary data.</text>
</comment>
<feature type="compositionally biased region" description="Polar residues" evidence="1">
    <location>
        <begin position="307"/>
        <end position="317"/>
    </location>
</feature>
<sequence length="317" mass="36366">MPNNAFSQEQVQKNILEVGHNRTASSQVVNDKETKTAIAEFGGAKGTDAKSGKSGHRQNVRSSASNGTVGKQRNSGFRYQEQNGYHDTSKERIEKVQKRRTQRTITEENNNKTAEVGMAPTIEEKGGEKYHSCTKKKDIQYDWNGHQDIHIHKADEQTPGRTGGTYDRGEHSGEKKMGWREQKTFKSILANTGRQEHVEKKEENIDNKRVLSTRRYDNKKDGMFQILKMDGMLSRGSQSKEENIPNKRQRYDSKRPKDSENLKGDESFMDKTMNQQEYVTVKGERYDTKRPKDSEILKGDGSFMDKTMNQQEYVTVK</sequence>
<dbReference type="STRING" id="29170.A0A368GAI1"/>
<keyword evidence="3" id="KW-1185">Reference proteome</keyword>
<evidence type="ECO:0000256" key="1">
    <source>
        <dbReference type="SAM" id="MobiDB-lite"/>
    </source>
</evidence>
<evidence type="ECO:0000313" key="2">
    <source>
        <dbReference type="EMBL" id="RCN40299.1"/>
    </source>
</evidence>
<feature type="compositionally biased region" description="Basic and acidic residues" evidence="1">
    <location>
        <begin position="87"/>
        <end position="96"/>
    </location>
</feature>
<feature type="compositionally biased region" description="Polar residues" evidence="1">
    <location>
        <begin position="60"/>
        <end position="86"/>
    </location>
</feature>
<feature type="compositionally biased region" description="Basic and acidic residues" evidence="1">
    <location>
        <begin position="167"/>
        <end position="182"/>
    </location>
</feature>
<evidence type="ECO:0000313" key="3">
    <source>
        <dbReference type="Proteomes" id="UP000252519"/>
    </source>
</evidence>
<gene>
    <name evidence="2" type="ORF">ANCCAN_13754</name>
</gene>
<protein>
    <submittedName>
        <fullName evidence="2">Uncharacterized protein</fullName>
    </submittedName>
</protein>
<dbReference type="EMBL" id="JOJR01000292">
    <property type="protein sequence ID" value="RCN40299.1"/>
    <property type="molecule type" value="Genomic_DNA"/>
</dbReference>
<accession>A0A368GAI1</accession>